<evidence type="ECO:0000313" key="2">
    <source>
        <dbReference type="Proteomes" id="UP000825015"/>
    </source>
</evidence>
<proteinExistence type="predicted"/>
<evidence type="ECO:0000313" key="1">
    <source>
        <dbReference type="EMBL" id="BBL61524.1"/>
    </source>
</evidence>
<accession>A0ACA8R1X2</accession>
<sequence length="50" mass="5467">MKPGTKAPESGQYKATGSKTEVTGVKGKKLPPTKKPGQKYKLVDRTKHKK</sequence>
<gene>
    <name evidence="1" type="ORF">MarbSA_05640</name>
</gene>
<organism evidence="1 2">
    <name type="scientific">Methanobrevibacter arboriphilus</name>
    <dbReference type="NCBI Taxonomy" id="39441"/>
    <lineage>
        <taxon>Archaea</taxon>
        <taxon>Methanobacteriati</taxon>
        <taxon>Methanobacteriota</taxon>
        <taxon>Methanomada group</taxon>
        <taxon>Methanobacteria</taxon>
        <taxon>Methanobacteriales</taxon>
        <taxon>Methanobacteriaceae</taxon>
        <taxon>Methanobrevibacter</taxon>
    </lineage>
</organism>
<reference evidence="1" key="1">
    <citation type="submission" date="2019-06" db="EMBL/GenBank/DDBJ databases">
        <title>Complete genome sequence of Methanobrevibacter arboriphilus strain SA.</title>
        <authorList>
            <person name="Asakawa S."/>
        </authorList>
    </citation>
    <scope>NUCLEOTIDE SEQUENCE</scope>
    <source>
        <strain evidence="1">SA</strain>
    </source>
</reference>
<name>A0ACA8R1X2_METAZ</name>
<dbReference type="Proteomes" id="UP000825015">
    <property type="component" value="Chromosome"/>
</dbReference>
<dbReference type="EMBL" id="AP019779">
    <property type="protein sequence ID" value="BBL61524.1"/>
    <property type="molecule type" value="Genomic_DNA"/>
</dbReference>
<protein>
    <submittedName>
        <fullName evidence="1">Uncharacterized protein</fullName>
    </submittedName>
</protein>
<keyword evidence="2" id="KW-1185">Reference proteome</keyword>